<dbReference type="GO" id="GO:0005840">
    <property type="term" value="C:ribosome"/>
    <property type="evidence" value="ECO:0007669"/>
    <property type="project" value="UniProtKB-KW"/>
</dbReference>
<dbReference type="InterPro" id="IPR013219">
    <property type="entry name" value="Ribosomal_mS33"/>
</dbReference>
<evidence type="ECO:0000256" key="3">
    <source>
        <dbReference type="ARBA" id="ARBA00022980"/>
    </source>
</evidence>
<evidence type="ECO:0000313" key="8">
    <source>
        <dbReference type="EMBL" id="KAK7688914.1"/>
    </source>
</evidence>
<keyword evidence="3" id="KW-0689">Ribosomal protein</keyword>
<evidence type="ECO:0000256" key="5">
    <source>
        <dbReference type="ARBA" id="ARBA00023274"/>
    </source>
</evidence>
<evidence type="ECO:0000313" key="9">
    <source>
        <dbReference type="Proteomes" id="UP001385951"/>
    </source>
</evidence>
<dbReference type="GO" id="GO:1990904">
    <property type="term" value="C:ribonucleoprotein complex"/>
    <property type="evidence" value="ECO:0007669"/>
    <property type="project" value="UniProtKB-KW"/>
</dbReference>
<dbReference type="GO" id="GO:0005739">
    <property type="term" value="C:mitochondrion"/>
    <property type="evidence" value="ECO:0007669"/>
    <property type="project" value="UniProtKB-SubCell"/>
</dbReference>
<name>A0AAW0GGD7_9APHY</name>
<proteinExistence type="inferred from homology"/>
<evidence type="ECO:0000256" key="6">
    <source>
        <dbReference type="ARBA" id="ARBA00035132"/>
    </source>
</evidence>
<dbReference type="AlphaFoldDB" id="A0AAW0GGD7"/>
<protein>
    <recommendedName>
        <fullName evidence="6">Small ribosomal subunit protein mS33</fullName>
    </recommendedName>
</protein>
<organism evidence="8 9">
    <name type="scientific">Cerrena zonata</name>
    <dbReference type="NCBI Taxonomy" id="2478898"/>
    <lineage>
        <taxon>Eukaryota</taxon>
        <taxon>Fungi</taxon>
        <taxon>Dikarya</taxon>
        <taxon>Basidiomycota</taxon>
        <taxon>Agaricomycotina</taxon>
        <taxon>Agaricomycetes</taxon>
        <taxon>Polyporales</taxon>
        <taxon>Cerrenaceae</taxon>
        <taxon>Cerrena</taxon>
    </lineage>
</organism>
<gene>
    <name evidence="8" type="ORF">QCA50_007605</name>
</gene>
<comment type="caution">
    <text evidence="8">The sequence shown here is derived from an EMBL/GenBank/DDBJ whole genome shotgun (WGS) entry which is preliminary data.</text>
</comment>
<dbReference type="Proteomes" id="UP001385951">
    <property type="component" value="Unassembled WGS sequence"/>
</dbReference>
<evidence type="ECO:0000256" key="4">
    <source>
        <dbReference type="ARBA" id="ARBA00023128"/>
    </source>
</evidence>
<evidence type="ECO:0000256" key="1">
    <source>
        <dbReference type="ARBA" id="ARBA00004173"/>
    </source>
</evidence>
<dbReference type="Pfam" id="PF08293">
    <property type="entry name" value="MRP-S33"/>
    <property type="match status" value="1"/>
</dbReference>
<feature type="compositionally biased region" description="Basic residues" evidence="7">
    <location>
        <begin position="82"/>
        <end position="94"/>
    </location>
</feature>
<dbReference type="PANTHER" id="PTHR13362:SF2">
    <property type="entry name" value="SMALL RIBOSOMAL SUBUNIT PROTEIN MS33"/>
    <property type="match status" value="1"/>
</dbReference>
<accession>A0AAW0GGD7</accession>
<keyword evidence="9" id="KW-1185">Reference proteome</keyword>
<feature type="region of interest" description="Disordered" evidence="7">
    <location>
        <begin position="78"/>
        <end position="106"/>
    </location>
</feature>
<evidence type="ECO:0000256" key="7">
    <source>
        <dbReference type="SAM" id="MobiDB-lite"/>
    </source>
</evidence>
<comment type="subcellular location">
    <subcellularLocation>
        <location evidence="1">Mitochondrion</location>
    </subcellularLocation>
</comment>
<comment type="similarity">
    <text evidence="2">Belongs to the mitochondrion-specific ribosomal protein mS33 family.</text>
</comment>
<sequence length="106" mass="12253">MASIAASRIAALNRLRCNIFQTSYNPESIRTGAKYLRARLKGPSLINYYPQEINMSTFIKGFPDEGLVDLDEEQRLQDIIDKKKRGKGTPRKARTPQESRRNKKRR</sequence>
<reference evidence="8 9" key="1">
    <citation type="submission" date="2022-09" db="EMBL/GenBank/DDBJ databases">
        <authorList>
            <person name="Palmer J.M."/>
        </authorList>
    </citation>
    <scope>NUCLEOTIDE SEQUENCE [LARGE SCALE GENOMIC DNA]</scope>
    <source>
        <strain evidence="8 9">DSM 7382</strain>
    </source>
</reference>
<dbReference type="PANTHER" id="PTHR13362">
    <property type="entry name" value="MITOCHONDRIAL RIBOSOMAL PROTEIN S33"/>
    <property type="match status" value="1"/>
</dbReference>
<keyword evidence="4" id="KW-0496">Mitochondrion</keyword>
<keyword evidence="5" id="KW-0687">Ribonucleoprotein</keyword>
<dbReference type="EMBL" id="JASBNA010000009">
    <property type="protein sequence ID" value="KAK7688914.1"/>
    <property type="molecule type" value="Genomic_DNA"/>
</dbReference>
<evidence type="ECO:0000256" key="2">
    <source>
        <dbReference type="ARBA" id="ARBA00008970"/>
    </source>
</evidence>